<dbReference type="PANTHER" id="PTHR43221:SF2">
    <property type="entry name" value="PROTEASE HTPX HOMOLOG"/>
    <property type="match status" value="1"/>
</dbReference>
<feature type="transmembrane region" description="Helical" evidence="12">
    <location>
        <begin position="217"/>
        <end position="239"/>
    </location>
</feature>
<evidence type="ECO:0000256" key="11">
    <source>
        <dbReference type="SAM" id="MobiDB-lite"/>
    </source>
</evidence>
<keyword evidence="15" id="KW-1185">Reference proteome</keyword>
<keyword evidence="2" id="KW-1003">Cell membrane</keyword>
<dbReference type="InterPro" id="IPR001915">
    <property type="entry name" value="Peptidase_M48"/>
</dbReference>
<comment type="cofactor">
    <cofactor evidence="1">
        <name>Zn(2+)</name>
        <dbReference type="ChEBI" id="CHEBI:29105"/>
    </cofactor>
</comment>
<keyword evidence="10 12" id="KW-0472">Membrane</keyword>
<feature type="transmembrane region" description="Helical" evidence="12">
    <location>
        <begin position="52"/>
        <end position="72"/>
    </location>
</feature>
<keyword evidence="6" id="KW-0378">Hydrolase</keyword>
<keyword evidence="4 12" id="KW-0812">Transmembrane</keyword>
<dbReference type="OrthoDB" id="15218at2"/>
<dbReference type="GO" id="GO:0004222">
    <property type="term" value="F:metalloendopeptidase activity"/>
    <property type="evidence" value="ECO:0007669"/>
    <property type="project" value="InterPro"/>
</dbReference>
<dbReference type="GO" id="GO:0006508">
    <property type="term" value="P:proteolysis"/>
    <property type="evidence" value="ECO:0007669"/>
    <property type="project" value="UniProtKB-KW"/>
</dbReference>
<evidence type="ECO:0000313" key="14">
    <source>
        <dbReference type="EMBL" id="KXU36780.1"/>
    </source>
</evidence>
<keyword evidence="9" id="KW-0482">Metalloprotease</keyword>
<evidence type="ECO:0000259" key="13">
    <source>
        <dbReference type="Pfam" id="PF01435"/>
    </source>
</evidence>
<feature type="domain" description="Peptidase M48" evidence="13">
    <location>
        <begin position="105"/>
        <end position="319"/>
    </location>
</feature>
<protein>
    <recommendedName>
        <fullName evidence="13">Peptidase M48 domain-containing protein</fullName>
    </recommendedName>
</protein>
<feature type="transmembrane region" description="Helical" evidence="12">
    <location>
        <begin position="15"/>
        <end position="40"/>
    </location>
</feature>
<evidence type="ECO:0000256" key="8">
    <source>
        <dbReference type="ARBA" id="ARBA00022989"/>
    </source>
</evidence>
<dbReference type="PANTHER" id="PTHR43221">
    <property type="entry name" value="PROTEASE HTPX"/>
    <property type="match status" value="1"/>
</dbReference>
<evidence type="ECO:0000256" key="3">
    <source>
        <dbReference type="ARBA" id="ARBA00022670"/>
    </source>
</evidence>
<dbReference type="AlphaFoldDB" id="A0A139SQM3"/>
<dbReference type="CDD" id="cd07340">
    <property type="entry name" value="M48B_Htpx_like"/>
    <property type="match status" value="1"/>
</dbReference>
<feature type="transmembrane region" description="Helical" evidence="12">
    <location>
        <begin position="180"/>
        <end position="197"/>
    </location>
</feature>
<evidence type="ECO:0000256" key="2">
    <source>
        <dbReference type="ARBA" id="ARBA00022475"/>
    </source>
</evidence>
<reference evidence="14 15" key="1">
    <citation type="submission" date="2016-02" db="EMBL/GenBank/DDBJ databases">
        <authorList>
            <person name="Wen L."/>
            <person name="He K."/>
            <person name="Yang H."/>
        </authorList>
    </citation>
    <scope>NUCLEOTIDE SEQUENCE [LARGE SCALE GENOMIC DNA]</scope>
    <source>
        <strain evidence="14 15">CV58</strain>
    </source>
</reference>
<keyword evidence="5" id="KW-0479">Metal-binding</keyword>
<keyword evidence="3" id="KW-0645">Protease</keyword>
<dbReference type="Gene3D" id="3.30.2010.10">
    <property type="entry name" value="Metalloproteases ('zincins'), catalytic domain"/>
    <property type="match status" value="1"/>
</dbReference>
<dbReference type="InterPro" id="IPR050083">
    <property type="entry name" value="HtpX_protease"/>
</dbReference>
<evidence type="ECO:0000256" key="5">
    <source>
        <dbReference type="ARBA" id="ARBA00022723"/>
    </source>
</evidence>
<evidence type="ECO:0000256" key="7">
    <source>
        <dbReference type="ARBA" id="ARBA00022833"/>
    </source>
</evidence>
<evidence type="ECO:0000256" key="4">
    <source>
        <dbReference type="ARBA" id="ARBA00022692"/>
    </source>
</evidence>
<feature type="region of interest" description="Disordered" evidence="11">
    <location>
        <begin position="353"/>
        <end position="380"/>
    </location>
</feature>
<evidence type="ECO:0000256" key="1">
    <source>
        <dbReference type="ARBA" id="ARBA00001947"/>
    </source>
</evidence>
<evidence type="ECO:0000256" key="9">
    <source>
        <dbReference type="ARBA" id="ARBA00023049"/>
    </source>
</evidence>
<evidence type="ECO:0000313" key="15">
    <source>
        <dbReference type="Proteomes" id="UP000072660"/>
    </source>
</evidence>
<dbReference type="RefSeq" id="WP_068391471.1">
    <property type="nucleotide sequence ID" value="NZ_LSZO01000176.1"/>
</dbReference>
<gene>
    <name evidence="14" type="ORF">AXE65_04635</name>
</gene>
<accession>A0A139SQM3</accession>
<organism evidence="14 15">
    <name type="scientific">Ventosimonas gracilis</name>
    <dbReference type="NCBI Taxonomy" id="1680762"/>
    <lineage>
        <taxon>Bacteria</taxon>
        <taxon>Pseudomonadati</taxon>
        <taxon>Pseudomonadota</taxon>
        <taxon>Gammaproteobacteria</taxon>
        <taxon>Pseudomonadales</taxon>
        <taxon>Ventosimonadaceae</taxon>
        <taxon>Ventosimonas</taxon>
    </lineage>
</organism>
<keyword evidence="7" id="KW-0862">Zinc</keyword>
<dbReference type="EMBL" id="LSZO01000176">
    <property type="protein sequence ID" value="KXU36780.1"/>
    <property type="molecule type" value="Genomic_DNA"/>
</dbReference>
<name>A0A139SQM3_9GAMM</name>
<evidence type="ECO:0000256" key="10">
    <source>
        <dbReference type="ARBA" id="ARBA00023136"/>
    </source>
</evidence>
<evidence type="ECO:0000256" key="12">
    <source>
        <dbReference type="SAM" id="Phobius"/>
    </source>
</evidence>
<comment type="caution">
    <text evidence="14">The sequence shown here is derived from an EMBL/GenBank/DDBJ whole genome shotgun (WGS) entry which is preliminary data.</text>
</comment>
<proteinExistence type="predicted"/>
<evidence type="ECO:0000256" key="6">
    <source>
        <dbReference type="ARBA" id="ARBA00022801"/>
    </source>
</evidence>
<dbReference type="GO" id="GO:0046872">
    <property type="term" value="F:metal ion binding"/>
    <property type="evidence" value="ECO:0007669"/>
    <property type="project" value="UniProtKB-KW"/>
</dbReference>
<dbReference type="Pfam" id="PF01435">
    <property type="entry name" value="Peptidase_M48"/>
    <property type="match status" value="1"/>
</dbReference>
<dbReference type="Proteomes" id="UP000072660">
    <property type="component" value="Unassembled WGS sequence"/>
</dbReference>
<keyword evidence="8 12" id="KW-1133">Transmembrane helix</keyword>
<sequence>MNFFQHQKQARRSTLLLVGLFIVAVLVICALIGGSAWWVLDKTYSAQRASHTLKWGIIWGASALVLIVLGSLSRIWQLRQGGARVALEMGAVPILSDTRVPLLKRLYNVTEEVAIASRVPMPRLFWLENEAGLNAFAAGYTQNDAAVIVTRGLLERLNRDELQAVIAHEFSHIQNGDMRLNIRLIGLAHGILVISLLGKGVLERQNRLSARQKEVAALAMVALLLIIIGSIGVLFARLIKAAISRQREFLADASAVQFTRQKDGLAGALKKIGGLEQGSFLQNTAVAEEVSHMLFSQGLKSTDWFATHPPLLERIRRLEPSFRPSMLDKLRKDWTNNPPDGLAEDKALGFASPSTTISEEGAGSAPVVLNPDPVKTSNTAPLASDLRRQNRYQPPTELPEALPNLAHDEASAPFLLLALLLDSEEGISRNQYDAIEAQWGTESVFRVRELSRKVLQSLSLSQRLPLAIMAFPALHGLSAPKQQAFSRCMEAVSHADAHISLFSYCLSRLLQTQIRSLQNPRERLFGKRKLAEVKEPLATLLAVVAWAGNLNNLDAARRAWLASWHQLFPTDNRRYQAPDNVLVLDSVWQPLDRLDAIGKELLLEAVITCIRHNRMLNVAEADLLRTICGILHCPLPQLLQTGYGG</sequence>